<dbReference type="CDD" id="cd00590">
    <property type="entry name" value="RRM_SF"/>
    <property type="match status" value="1"/>
</dbReference>
<dbReference type="WBParaSite" id="MCU_001446-RA">
    <property type="protein sequence ID" value="MCU_001446-RA"/>
    <property type="gene ID" value="MCU_001446"/>
</dbReference>
<evidence type="ECO:0000256" key="2">
    <source>
        <dbReference type="ARBA" id="ARBA00022833"/>
    </source>
</evidence>
<accession>A0A5K3ELK8</accession>
<feature type="region of interest" description="Disordered" evidence="5">
    <location>
        <begin position="483"/>
        <end position="581"/>
    </location>
</feature>
<dbReference type="InterPro" id="IPR035979">
    <property type="entry name" value="RBD_domain_sf"/>
</dbReference>
<dbReference type="Pfam" id="PF00076">
    <property type="entry name" value="RRM_1"/>
    <property type="match status" value="2"/>
</dbReference>
<dbReference type="GO" id="GO:0003723">
    <property type="term" value="F:RNA binding"/>
    <property type="evidence" value="ECO:0007669"/>
    <property type="project" value="UniProtKB-UniRule"/>
</dbReference>
<feature type="compositionally biased region" description="Basic and acidic residues" evidence="5">
    <location>
        <begin position="796"/>
        <end position="806"/>
    </location>
</feature>
<keyword evidence="2" id="KW-0862">Zinc</keyword>
<keyword evidence="4" id="KW-0694">RNA-binding</keyword>
<dbReference type="GO" id="GO:0008270">
    <property type="term" value="F:zinc ion binding"/>
    <property type="evidence" value="ECO:0007669"/>
    <property type="project" value="UniProtKB-KW"/>
</dbReference>
<proteinExistence type="predicted"/>
<dbReference type="SUPFAM" id="SSF57850">
    <property type="entry name" value="RING/U-box"/>
    <property type="match status" value="1"/>
</dbReference>
<dbReference type="PANTHER" id="PTHR48035:SF2">
    <property type="entry name" value="RNA-BINDING REGION RNP-1 DOMAIN-CONTAINING PROTEIN"/>
    <property type="match status" value="1"/>
</dbReference>
<feature type="compositionally biased region" description="Low complexity" evidence="5">
    <location>
        <begin position="758"/>
        <end position="768"/>
    </location>
</feature>
<protein>
    <submittedName>
        <fullName evidence="8">RRM Nup35-type domain-containing protein</fullName>
    </submittedName>
</protein>
<dbReference type="SUPFAM" id="SSF54928">
    <property type="entry name" value="RNA-binding domain, RBD"/>
    <property type="match status" value="2"/>
</dbReference>
<feature type="compositionally biased region" description="Polar residues" evidence="5">
    <location>
        <begin position="527"/>
        <end position="537"/>
    </location>
</feature>
<organism evidence="8">
    <name type="scientific">Mesocestoides corti</name>
    <name type="common">Flatworm</name>
    <dbReference type="NCBI Taxonomy" id="53468"/>
    <lineage>
        <taxon>Eukaryota</taxon>
        <taxon>Metazoa</taxon>
        <taxon>Spiralia</taxon>
        <taxon>Lophotrochozoa</taxon>
        <taxon>Platyhelminthes</taxon>
        <taxon>Cestoda</taxon>
        <taxon>Eucestoda</taxon>
        <taxon>Cyclophyllidea</taxon>
        <taxon>Mesocestoididae</taxon>
        <taxon>Mesocestoides</taxon>
    </lineage>
</organism>
<reference evidence="8" key="1">
    <citation type="submission" date="2019-11" db="UniProtKB">
        <authorList>
            <consortium name="WormBaseParasite"/>
        </authorList>
    </citation>
    <scope>IDENTIFICATION</scope>
</reference>
<keyword evidence="1 3" id="KW-0479">Metal-binding</keyword>
<dbReference type="InterPro" id="IPR053260">
    <property type="entry name" value="hnRNP"/>
</dbReference>
<feature type="compositionally biased region" description="Polar residues" evidence="5">
    <location>
        <begin position="560"/>
        <end position="572"/>
    </location>
</feature>
<dbReference type="AlphaFoldDB" id="A0A5K3ELK8"/>
<feature type="domain" description="RRM" evidence="7">
    <location>
        <begin position="307"/>
        <end position="388"/>
    </location>
</feature>
<evidence type="ECO:0000313" key="8">
    <source>
        <dbReference type="WBParaSite" id="MCU_001446-RA"/>
    </source>
</evidence>
<feature type="domain" description="RRM" evidence="7">
    <location>
        <begin position="406"/>
        <end position="482"/>
    </location>
</feature>
<dbReference type="Gene3D" id="3.30.70.330">
    <property type="match status" value="2"/>
</dbReference>
<feature type="domain" description="RING-type" evidence="6">
    <location>
        <begin position="12"/>
        <end position="54"/>
    </location>
</feature>
<dbReference type="PANTHER" id="PTHR48035">
    <property type="entry name" value="HETEROGENEOUS NUCLEAR RIBONUCLEOPROTEIN 1"/>
    <property type="match status" value="1"/>
</dbReference>
<feature type="compositionally biased region" description="Polar residues" evidence="5">
    <location>
        <begin position="779"/>
        <end position="795"/>
    </location>
</feature>
<dbReference type="InterPro" id="IPR012677">
    <property type="entry name" value="Nucleotide-bd_a/b_plait_sf"/>
</dbReference>
<dbReference type="InterPro" id="IPR000504">
    <property type="entry name" value="RRM_dom"/>
</dbReference>
<feature type="region of interest" description="Disordered" evidence="5">
    <location>
        <begin position="758"/>
        <end position="806"/>
    </location>
</feature>
<evidence type="ECO:0000256" key="1">
    <source>
        <dbReference type="ARBA" id="ARBA00022771"/>
    </source>
</evidence>
<evidence type="ECO:0000256" key="3">
    <source>
        <dbReference type="PROSITE-ProRule" id="PRU00175"/>
    </source>
</evidence>
<evidence type="ECO:0000256" key="5">
    <source>
        <dbReference type="SAM" id="MobiDB-lite"/>
    </source>
</evidence>
<evidence type="ECO:0000259" key="7">
    <source>
        <dbReference type="PROSITE" id="PS50102"/>
    </source>
</evidence>
<dbReference type="InterPro" id="IPR001841">
    <property type="entry name" value="Znf_RING"/>
</dbReference>
<evidence type="ECO:0000259" key="6">
    <source>
        <dbReference type="PROSITE" id="PS50089"/>
    </source>
</evidence>
<dbReference type="InterPro" id="IPR013083">
    <property type="entry name" value="Znf_RING/FYVE/PHD"/>
</dbReference>
<sequence length="806" mass="87919">MKTADFGTGILCNLCFRTLKEPYRLKCGHVFCRTPCLIPPGDVSPSVIVCPKCKISFHISSVRPDTHLASLIAETQRKQGRCELCASVSRSNKTCQHCDRNLCFLCENEHVQEVITGINAKMMTLRNARLKLERTMKVGASRGNAGGRSGLEAGINEAIRQLRLAADDALEKAKLDIVLEEAKKKEQIVAAVGEMSRLSSLVKCKDFRRNQFCDLKTLCARRDSMRQLVEDARALECTVRDVKKKNLLSDYSVAQKFTMISTQFVGFQLVIPSTNEPVNLEQLLGKPSGKKTTHKIASGGDWDVADRSLWIGNLGPSATEADLFKYFSTFGAITDVAIPKVKGKSESRGFGFVTFKETDSVAKILSSQPHFVAGTQAIVRLRINRGRSVARSDDVQEKPGVEYEKKKIIVRQLDQNTTEKDLQDYFSKFGAIKKVVIIRKPQGQSCCFGFVEFESELAIKDDLVGCSHFIGGNQVKVNMASVRGNRGQKGGDQKTSDAPASGQTTKSRRKAKRSNTVNKVEGDQKTNDAPASGQTTRSRQKAKRSNTVNKADKKDCGKVPSTSQSVKPTSPITAGGASGSSNVFEPTIPALRSVSSASSSIRSPRTLGMSAARGSVLQGVPTLQPWLAATASHSKESPKPTSSATHSNFELPETVIETYPYVIRLYGFAEFISASDLRILVSYYGAIAGISMHSHGSQRYALVAMHSRRSAQEVIDQSPLTINNSFVLAKAHSEALKQELPHVDQRFEPTIPALRSVSSASSSIRSPRTLGTPAARWSVRQSVPTVQPRSTATASHSKESPKCVIS</sequence>
<keyword evidence="1 3" id="KW-0863">Zinc-finger</keyword>
<evidence type="ECO:0000256" key="4">
    <source>
        <dbReference type="PROSITE-ProRule" id="PRU00176"/>
    </source>
</evidence>
<dbReference type="SMART" id="SM00360">
    <property type="entry name" value="RRM"/>
    <property type="match status" value="3"/>
</dbReference>
<dbReference type="Gene3D" id="3.30.40.10">
    <property type="entry name" value="Zinc/RING finger domain, C3HC4 (zinc finger)"/>
    <property type="match status" value="1"/>
</dbReference>
<dbReference type="PROSITE" id="PS50089">
    <property type="entry name" value="ZF_RING_2"/>
    <property type="match status" value="1"/>
</dbReference>
<dbReference type="PROSITE" id="PS50102">
    <property type="entry name" value="RRM"/>
    <property type="match status" value="2"/>
</dbReference>
<feature type="compositionally biased region" description="Polar residues" evidence="5">
    <location>
        <begin position="496"/>
        <end position="505"/>
    </location>
</feature>
<name>A0A5K3ELK8_MESCO</name>